<evidence type="ECO:0000256" key="1">
    <source>
        <dbReference type="ARBA" id="ARBA00004479"/>
    </source>
</evidence>
<name>A0A6F9DFX2_9ASCI</name>
<feature type="transmembrane region" description="Helical" evidence="16">
    <location>
        <begin position="890"/>
        <end position="913"/>
    </location>
</feature>
<keyword evidence="8 16" id="KW-0130">Cell adhesion</keyword>
<dbReference type="PROSITE" id="PS50234">
    <property type="entry name" value="VWFA"/>
    <property type="match status" value="1"/>
</dbReference>
<organism evidence="18">
    <name type="scientific">Phallusia mammillata</name>
    <dbReference type="NCBI Taxonomy" id="59560"/>
    <lineage>
        <taxon>Eukaryota</taxon>
        <taxon>Metazoa</taxon>
        <taxon>Chordata</taxon>
        <taxon>Tunicata</taxon>
        <taxon>Ascidiacea</taxon>
        <taxon>Phlebobranchia</taxon>
        <taxon>Ascidiidae</taxon>
        <taxon>Phallusia</taxon>
    </lineage>
</organism>
<evidence type="ECO:0000256" key="5">
    <source>
        <dbReference type="ARBA" id="ARBA00022729"/>
    </source>
</evidence>
<evidence type="ECO:0000256" key="10">
    <source>
        <dbReference type="ARBA" id="ARBA00023037"/>
    </source>
</evidence>
<comment type="similarity">
    <text evidence="2 16">Belongs to the integrin alpha chain family.</text>
</comment>
<keyword evidence="14" id="KW-0325">Glycoprotein</keyword>
<dbReference type="SUPFAM" id="SSF69179">
    <property type="entry name" value="Integrin domains"/>
    <property type="match status" value="1"/>
</dbReference>
<keyword evidence="5" id="KW-0732">Signal</keyword>
<keyword evidence="12" id="KW-1015">Disulfide bond</keyword>
<dbReference type="GO" id="GO:0005178">
    <property type="term" value="F:integrin binding"/>
    <property type="evidence" value="ECO:0007669"/>
    <property type="project" value="TreeGrafter"/>
</dbReference>
<dbReference type="InterPro" id="IPR013519">
    <property type="entry name" value="Int_alpha_beta-p"/>
</dbReference>
<dbReference type="InterPro" id="IPR028994">
    <property type="entry name" value="Integrin_alpha_N"/>
</dbReference>
<keyword evidence="3 16" id="KW-0812">Transmembrane</keyword>
<dbReference type="Pfam" id="PF08441">
    <property type="entry name" value="Integrin_A_Ig_1"/>
    <property type="match status" value="1"/>
</dbReference>
<evidence type="ECO:0000256" key="15">
    <source>
        <dbReference type="PROSITE-ProRule" id="PRU00803"/>
    </source>
</evidence>
<dbReference type="GO" id="GO:0008305">
    <property type="term" value="C:integrin complex"/>
    <property type="evidence" value="ECO:0007669"/>
    <property type="project" value="InterPro"/>
</dbReference>
<dbReference type="GO" id="GO:0009897">
    <property type="term" value="C:external side of plasma membrane"/>
    <property type="evidence" value="ECO:0007669"/>
    <property type="project" value="TreeGrafter"/>
</dbReference>
<protein>
    <submittedName>
        <fullName evidence="18">Integrin alpha-2-like</fullName>
    </submittedName>
</protein>
<feature type="domain" description="VWFA" evidence="17">
    <location>
        <begin position="1"/>
        <end position="72"/>
    </location>
</feature>
<dbReference type="InterPro" id="IPR000413">
    <property type="entry name" value="Integrin_alpha"/>
</dbReference>
<dbReference type="PANTHER" id="PTHR23220">
    <property type="entry name" value="INTEGRIN ALPHA"/>
    <property type="match status" value="1"/>
</dbReference>
<dbReference type="InterPro" id="IPR036465">
    <property type="entry name" value="vWFA_dom_sf"/>
</dbReference>
<dbReference type="SUPFAM" id="SSF53300">
    <property type="entry name" value="vWA-like"/>
    <property type="match status" value="1"/>
</dbReference>
<dbReference type="InterPro" id="IPR032695">
    <property type="entry name" value="Integrin_dom_sf"/>
</dbReference>
<evidence type="ECO:0000256" key="7">
    <source>
        <dbReference type="ARBA" id="ARBA00022837"/>
    </source>
</evidence>
<evidence type="ECO:0000256" key="6">
    <source>
        <dbReference type="ARBA" id="ARBA00022737"/>
    </source>
</evidence>
<evidence type="ECO:0000256" key="12">
    <source>
        <dbReference type="ARBA" id="ARBA00023157"/>
    </source>
</evidence>
<dbReference type="InterPro" id="IPR013649">
    <property type="entry name" value="Integrin_alpha_Ig-like_1"/>
</dbReference>
<keyword evidence="9 16" id="KW-1133">Transmembrane helix</keyword>
<dbReference type="GO" id="GO:0007160">
    <property type="term" value="P:cell-matrix adhesion"/>
    <property type="evidence" value="ECO:0007669"/>
    <property type="project" value="TreeGrafter"/>
</dbReference>
<comment type="subcellular location">
    <subcellularLocation>
        <location evidence="1 16">Membrane</location>
        <topology evidence="1 16">Single-pass type I membrane protein</topology>
    </subcellularLocation>
</comment>
<feature type="repeat" description="FG-GAP" evidence="15">
    <location>
        <begin position="209"/>
        <end position="268"/>
    </location>
</feature>
<evidence type="ECO:0000256" key="13">
    <source>
        <dbReference type="ARBA" id="ARBA00023170"/>
    </source>
</evidence>
<keyword evidence="10 16" id="KW-0401">Integrin</keyword>
<evidence type="ECO:0000256" key="9">
    <source>
        <dbReference type="ARBA" id="ARBA00022989"/>
    </source>
</evidence>
<keyword evidence="4" id="KW-0479">Metal-binding</keyword>
<dbReference type="PROSITE" id="PS51470">
    <property type="entry name" value="FG_GAP"/>
    <property type="match status" value="3"/>
</dbReference>
<keyword evidence="6" id="KW-0677">Repeat</keyword>
<dbReference type="Gene3D" id="3.40.50.410">
    <property type="entry name" value="von Willebrand factor, type A domain"/>
    <property type="match status" value="1"/>
</dbReference>
<gene>
    <name evidence="18" type="primary">Itgal-004</name>
</gene>
<dbReference type="Gene3D" id="1.20.5.930">
    <property type="entry name" value="Bicelle-embedded integrin alpha(iib) transmembrane segment"/>
    <property type="match status" value="1"/>
</dbReference>
<evidence type="ECO:0000256" key="4">
    <source>
        <dbReference type="ARBA" id="ARBA00022723"/>
    </source>
</evidence>
<dbReference type="Gene3D" id="2.130.10.130">
    <property type="entry name" value="Integrin alpha, N-terminal"/>
    <property type="match status" value="1"/>
</dbReference>
<accession>A0A6F9DFX2</accession>
<evidence type="ECO:0000256" key="3">
    <source>
        <dbReference type="ARBA" id="ARBA00022692"/>
    </source>
</evidence>
<dbReference type="GO" id="GO:0007229">
    <property type="term" value="P:integrin-mediated signaling pathway"/>
    <property type="evidence" value="ECO:0007669"/>
    <property type="project" value="UniProtKB-KW"/>
</dbReference>
<keyword evidence="11 16" id="KW-0472">Membrane</keyword>
<proteinExistence type="evidence at transcript level"/>
<dbReference type="InterPro" id="IPR048286">
    <property type="entry name" value="Integrin_alpha_Ig-like_3"/>
</dbReference>
<evidence type="ECO:0000256" key="14">
    <source>
        <dbReference type="ARBA" id="ARBA00023180"/>
    </source>
</evidence>
<evidence type="ECO:0000256" key="8">
    <source>
        <dbReference type="ARBA" id="ARBA00022889"/>
    </source>
</evidence>
<dbReference type="InterPro" id="IPR002035">
    <property type="entry name" value="VWF_A"/>
</dbReference>
<evidence type="ECO:0000256" key="2">
    <source>
        <dbReference type="ARBA" id="ARBA00008054"/>
    </source>
</evidence>
<dbReference type="AlphaFoldDB" id="A0A6F9DFX2"/>
<feature type="repeat" description="FG-GAP" evidence="15">
    <location>
        <begin position="342"/>
        <end position="404"/>
    </location>
</feature>
<evidence type="ECO:0000256" key="16">
    <source>
        <dbReference type="RuleBase" id="RU003762"/>
    </source>
</evidence>
<dbReference type="Pfam" id="PF00092">
    <property type="entry name" value="VWA"/>
    <property type="match status" value="1"/>
</dbReference>
<evidence type="ECO:0000259" key="17">
    <source>
        <dbReference type="PROSITE" id="PS50234"/>
    </source>
</evidence>
<dbReference type="Pfam" id="PF01839">
    <property type="entry name" value="FG-GAP"/>
    <property type="match status" value="2"/>
</dbReference>
<dbReference type="Gene3D" id="2.60.40.1460">
    <property type="entry name" value="Integrin domains. Chain A, domain 2"/>
    <property type="match status" value="1"/>
</dbReference>
<dbReference type="GO" id="GO:0033627">
    <property type="term" value="P:cell adhesion mediated by integrin"/>
    <property type="evidence" value="ECO:0007669"/>
    <property type="project" value="TreeGrafter"/>
</dbReference>
<feature type="repeat" description="FG-GAP" evidence="15">
    <location>
        <begin position="279"/>
        <end position="338"/>
    </location>
</feature>
<dbReference type="SMART" id="SM00191">
    <property type="entry name" value="Int_alpha"/>
    <property type="match status" value="4"/>
</dbReference>
<dbReference type="PRINTS" id="PR01185">
    <property type="entry name" value="INTEGRINA"/>
</dbReference>
<evidence type="ECO:0000256" key="11">
    <source>
        <dbReference type="ARBA" id="ARBA00023136"/>
    </source>
</evidence>
<evidence type="ECO:0000313" key="18">
    <source>
        <dbReference type="EMBL" id="CAB3257338.1"/>
    </source>
</evidence>
<dbReference type="GO" id="GO:0098609">
    <property type="term" value="P:cell-cell adhesion"/>
    <property type="evidence" value="ECO:0007669"/>
    <property type="project" value="TreeGrafter"/>
</dbReference>
<sequence length="944" mass="104444">MVVITDGAAVDSPGDAAEIARERGIIIAAIGVGRANSNELKDIANGGVSDERVFNVKDYSSLNKVLLSLQKIINDTAVTLEDNVGGLNNDLVNCISGTATHITKNRDLHVGAVNAFNSFGSIVSYSAKIFDISLNYSKYLRTDDFAKYLSAGDGTEFMESYIGYSISSGQFYGDGQTFIITGAPRFKAKGIVYGYVSNSAINNQSFSLHPTDNLWQLGAYYGQSILALDLNNDNFDDLLISAPLYSNQGGYDQGRVFVYMNDPTSSGPNKWNNVTYRPQILKGSNVLQSRFGFSMSNAGDVDLDGYSDVIIGSPGEETTPTTSGAVYIYFGSPDGLHESKKQKIVGYTLGSSLKNFGAYVFGGYDFDENGYKDVLVGAPPSSKVVLMKSRPIIDVTSKIVMETNVVNIISCVENQADVCIQFKVCVNISRRDGKLFEQDWELESTLSVDAKKSKQKRFNIIGENAHVSKFSSIYNSTKKQCFVFGLQLEAGTVNNPFSFDFTFPATLEHIYDLKDSVKQQHLSPLLSTLKSDSVDINFDLGCKEPLTTLCTSDISSSVKSLTNKSTVVVDPSHQIFALEVTIINMGYDPAYFVHFNITSLLVQYIKMESSCAEVSHQNTTLGVTTFRVLSKSVYKHYMKSGTTCTALLYFDMSPLLVESKASEFNISGIVYTSQENTSADPNIENNKFFFTQNVQYEVELNIYGSGDTLIFFNESISTYDQKNIPIVYHNYTVRNFGPSTLYKGQLTIQWPETTESGHKIALLDHISCQPESNCICALRNTTAPDTSQTLVQINLPFLYNCSDVLCAQTQCEIRHLQPHYHITVNAAFKPWFSVYLSLSGFRVFSSLSLDVYKYPVINKNERTHFTLSTSIQRSKPNDYVAPEELNVGHIIGGILGGIAALAAIIAVMWKFGFFESKYAKLKQEMQMRADAEERPQNENIIVNE</sequence>
<dbReference type="InterPro" id="IPR013517">
    <property type="entry name" value="FG-GAP"/>
</dbReference>
<dbReference type="SUPFAM" id="SSF69318">
    <property type="entry name" value="Integrin alpha N-terminal domain"/>
    <property type="match status" value="1"/>
</dbReference>
<dbReference type="Pfam" id="PF20806">
    <property type="entry name" value="Integrin_A_Ig_3"/>
    <property type="match status" value="1"/>
</dbReference>
<keyword evidence="13 16" id="KW-0675">Receptor</keyword>
<reference evidence="18" key="1">
    <citation type="submission" date="2020-04" db="EMBL/GenBank/DDBJ databases">
        <authorList>
            <person name="Neveu A P."/>
        </authorList>
    </citation>
    <scope>NUCLEOTIDE SEQUENCE</scope>
    <source>
        <tissue evidence="18">Whole embryo</tissue>
    </source>
</reference>
<dbReference type="Gene3D" id="2.60.40.1530">
    <property type="entry name" value="ntegrin, alpha v. Chain A, domain 4"/>
    <property type="match status" value="1"/>
</dbReference>
<dbReference type="PANTHER" id="PTHR23220:SF133">
    <property type="entry name" value="INTEGRIN ALPHA-PS2"/>
    <property type="match status" value="1"/>
</dbReference>
<dbReference type="EMBL" id="LR786068">
    <property type="protein sequence ID" value="CAB3257338.1"/>
    <property type="molecule type" value="mRNA"/>
</dbReference>
<keyword evidence="7" id="KW-0106">Calcium</keyword>
<dbReference type="GO" id="GO:0046872">
    <property type="term" value="F:metal ion binding"/>
    <property type="evidence" value="ECO:0007669"/>
    <property type="project" value="UniProtKB-KW"/>
</dbReference>